<dbReference type="SUPFAM" id="SSF160719">
    <property type="entry name" value="gpW/gp25-like"/>
    <property type="match status" value="1"/>
</dbReference>
<evidence type="ECO:0000313" key="2">
    <source>
        <dbReference type="Proteomes" id="UP000324233"/>
    </source>
</evidence>
<dbReference type="EMBL" id="CP042997">
    <property type="protein sequence ID" value="QEH36495.1"/>
    <property type="molecule type" value="Genomic_DNA"/>
</dbReference>
<organism evidence="1 2">
    <name type="scientific">Aquisphaera giovannonii</name>
    <dbReference type="NCBI Taxonomy" id="406548"/>
    <lineage>
        <taxon>Bacteria</taxon>
        <taxon>Pseudomonadati</taxon>
        <taxon>Planctomycetota</taxon>
        <taxon>Planctomycetia</taxon>
        <taxon>Isosphaerales</taxon>
        <taxon>Isosphaeraceae</taxon>
        <taxon>Aquisphaera</taxon>
    </lineage>
</organism>
<dbReference type="OrthoDB" id="9786516at2"/>
<gene>
    <name evidence="1" type="ORF">OJF2_50790</name>
</gene>
<evidence type="ECO:0000313" key="1">
    <source>
        <dbReference type="EMBL" id="QEH36495.1"/>
    </source>
</evidence>
<evidence type="ECO:0008006" key="3">
    <source>
        <dbReference type="Google" id="ProtNLM"/>
    </source>
</evidence>
<dbReference type="RefSeq" id="WP_148596174.1">
    <property type="nucleotide sequence ID" value="NZ_CP042997.1"/>
</dbReference>
<dbReference type="Proteomes" id="UP000324233">
    <property type="component" value="Chromosome"/>
</dbReference>
<protein>
    <recommendedName>
        <fullName evidence="3">Phage tail protein</fullName>
    </recommendedName>
</protein>
<name>A0A5B9W8T7_9BACT</name>
<dbReference type="AlphaFoldDB" id="A0A5B9W8T7"/>
<reference evidence="1 2" key="1">
    <citation type="submission" date="2019-08" db="EMBL/GenBank/DDBJ databases">
        <title>Deep-cultivation of Planctomycetes and their phenomic and genomic characterization uncovers novel biology.</title>
        <authorList>
            <person name="Wiegand S."/>
            <person name="Jogler M."/>
            <person name="Boedeker C."/>
            <person name="Pinto D."/>
            <person name="Vollmers J."/>
            <person name="Rivas-Marin E."/>
            <person name="Kohn T."/>
            <person name="Peeters S.H."/>
            <person name="Heuer A."/>
            <person name="Rast P."/>
            <person name="Oberbeckmann S."/>
            <person name="Bunk B."/>
            <person name="Jeske O."/>
            <person name="Meyerdierks A."/>
            <person name="Storesund J.E."/>
            <person name="Kallscheuer N."/>
            <person name="Luecker S."/>
            <person name="Lage O.M."/>
            <person name="Pohl T."/>
            <person name="Merkel B.J."/>
            <person name="Hornburger P."/>
            <person name="Mueller R.-W."/>
            <person name="Bruemmer F."/>
            <person name="Labrenz M."/>
            <person name="Spormann A.M."/>
            <person name="Op den Camp H."/>
            <person name="Overmann J."/>
            <person name="Amann R."/>
            <person name="Jetten M.S.M."/>
            <person name="Mascher T."/>
            <person name="Medema M.H."/>
            <person name="Devos D.P."/>
            <person name="Kaster A.-K."/>
            <person name="Ovreas L."/>
            <person name="Rohde M."/>
            <person name="Galperin M.Y."/>
            <person name="Jogler C."/>
        </authorList>
    </citation>
    <scope>NUCLEOTIDE SEQUENCE [LARGE SCALE GENOMIC DNA]</scope>
    <source>
        <strain evidence="1 2">OJF2</strain>
    </source>
</reference>
<accession>A0A5B9W8T7</accession>
<dbReference type="KEGG" id="agv:OJF2_50790"/>
<dbReference type="Gene3D" id="3.10.450.40">
    <property type="match status" value="1"/>
</dbReference>
<proteinExistence type="predicted"/>
<sequence length="121" mass="13009">MSDAFHYFGSDLTLSATGDLLTAEAADETTQRILRRLLTNIKGYLWEPGYGAGLPGMIGQTLEAAELSALITSQMYLEADVAHDPEPQIAVQQIPNGVAVQITYVSNATGETDFLSFDVTP</sequence>
<keyword evidence="2" id="KW-1185">Reference proteome</keyword>